<feature type="transmembrane region" description="Helical" evidence="7">
    <location>
        <begin position="141"/>
        <end position="162"/>
    </location>
</feature>
<dbReference type="EMBL" id="WKJQ01000001">
    <property type="protein sequence ID" value="MRW94981.1"/>
    <property type="molecule type" value="Genomic_DNA"/>
</dbReference>
<feature type="transmembrane region" description="Helical" evidence="7">
    <location>
        <begin position="320"/>
        <end position="343"/>
    </location>
</feature>
<dbReference type="AlphaFoldDB" id="A0A6A8G1R5"/>
<feature type="compositionally biased region" description="Basic and acidic residues" evidence="6">
    <location>
        <begin position="399"/>
        <end position="413"/>
    </location>
</feature>
<reference evidence="8 9" key="1">
    <citation type="submission" date="2019-11" db="EMBL/GenBank/DDBJ databases">
        <title>Whole genome sequence of Haloferax sp. MBLA0078.</title>
        <authorList>
            <person name="Seo M.-J."/>
            <person name="Cho E.-S."/>
        </authorList>
    </citation>
    <scope>NUCLEOTIDE SEQUENCE [LARGE SCALE GENOMIC DNA]</scope>
    <source>
        <strain evidence="8 9">MBLA0078</strain>
    </source>
</reference>
<feature type="transmembrane region" description="Helical" evidence="7">
    <location>
        <begin position="197"/>
        <end position="219"/>
    </location>
</feature>
<comment type="similarity">
    <text evidence="2">Belongs to the autoinducer-2 exporter (AI-2E) (TC 2.A.86) family.</text>
</comment>
<protein>
    <submittedName>
        <fullName evidence="8">AI-2E family transporter</fullName>
    </submittedName>
</protein>
<evidence type="ECO:0000313" key="9">
    <source>
        <dbReference type="Proteomes" id="UP000443423"/>
    </source>
</evidence>
<evidence type="ECO:0000256" key="7">
    <source>
        <dbReference type="SAM" id="Phobius"/>
    </source>
</evidence>
<feature type="transmembrane region" description="Helical" evidence="7">
    <location>
        <begin position="231"/>
        <end position="254"/>
    </location>
</feature>
<comment type="subcellular location">
    <subcellularLocation>
        <location evidence="1">Membrane</location>
        <topology evidence="1">Multi-pass membrane protein</topology>
    </subcellularLocation>
</comment>
<accession>A0A6A8G1R5</accession>
<feature type="region of interest" description="Disordered" evidence="6">
    <location>
        <begin position="369"/>
        <end position="421"/>
    </location>
</feature>
<dbReference type="RefSeq" id="WP_151113769.1">
    <property type="nucleotide sequence ID" value="NZ_WKJQ01000001.1"/>
</dbReference>
<evidence type="ECO:0000256" key="1">
    <source>
        <dbReference type="ARBA" id="ARBA00004141"/>
    </source>
</evidence>
<evidence type="ECO:0000256" key="3">
    <source>
        <dbReference type="ARBA" id="ARBA00022692"/>
    </source>
</evidence>
<feature type="transmembrane region" description="Helical" evidence="7">
    <location>
        <begin position="266"/>
        <end position="287"/>
    </location>
</feature>
<feature type="compositionally biased region" description="Acidic residues" evidence="6">
    <location>
        <begin position="387"/>
        <end position="398"/>
    </location>
</feature>
<evidence type="ECO:0000256" key="4">
    <source>
        <dbReference type="ARBA" id="ARBA00022989"/>
    </source>
</evidence>
<evidence type="ECO:0000256" key="2">
    <source>
        <dbReference type="ARBA" id="ARBA00009773"/>
    </source>
</evidence>
<evidence type="ECO:0000256" key="5">
    <source>
        <dbReference type="ARBA" id="ARBA00023136"/>
    </source>
</evidence>
<dbReference type="InterPro" id="IPR002549">
    <property type="entry name" value="AI-2E-like"/>
</dbReference>
<dbReference type="Proteomes" id="UP000443423">
    <property type="component" value="Unassembled WGS sequence"/>
</dbReference>
<dbReference type="PANTHER" id="PTHR21716:SF4">
    <property type="entry name" value="TRANSMEMBRANE PROTEIN 245"/>
    <property type="match status" value="1"/>
</dbReference>
<dbReference type="PANTHER" id="PTHR21716">
    <property type="entry name" value="TRANSMEMBRANE PROTEIN"/>
    <property type="match status" value="1"/>
</dbReference>
<dbReference type="GO" id="GO:0016020">
    <property type="term" value="C:membrane"/>
    <property type="evidence" value="ECO:0007669"/>
    <property type="project" value="UniProtKB-SubCell"/>
</dbReference>
<sequence>MWWSVAAALAGAFIYIVYSFIGTFVFGLFIYYATRPIYRRIRRRVRPPSLAATVAMFALALPVLGLMAYSATIALREFVKYANQLSADDAQISLAAYGIDPEIVESIASPQALLAYDFQSLLTPSAASSVFDSLTVAADTVAFLGIGAVHLFIMIAFAFYLLRDGHKLGRWGRSVFADDEGILEAYLRAVDRDFNNIFFGNILNAVLTGTIGVIAYSLLNVAAPPGVNIPAPALVGLLAGIASLIPVVGMKLVYVPVTLYMAGQAFVANPPGLWFVVLFAAVSFVVVDTIPDLVLRPYVSGRSLHVGAVMIAYTFGPLLFGWYGIFLMPMILVLLVNFARLVLPELLAGKPIRPYMVDPAYLVGGPSMELDRDADDSSEDENRSGEEDRENDFDITDELADRGEERASRDSRPPSDAGLDG</sequence>
<keyword evidence="9" id="KW-1185">Reference proteome</keyword>
<keyword evidence="4 7" id="KW-1133">Transmembrane helix</keyword>
<dbReference type="Pfam" id="PF01594">
    <property type="entry name" value="AI-2E_transport"/>
    <property type="match status" value="1"/>
</dbReference>
<gene>
    <name evidence="8" type="ORF">GJR99_00125</name>
</gene>
<evidence type="ECO:0000313" key="8">
    <source>
        <dbReference type="EMBL" id="MRW94981.1"/>
    </source>
</evidence>
<organism evidence="8 9">
    <name type="scientific">Haloferax marinum</name>
    <dbReference type="NCBI Taxonomy" id="2666143"/>
    <lineage>
        <taxon>Archaea</taxon>
        <taxon>Methanobacteriati</taxon>
        <taxon>Methanobacteriota</taxon>
        <taxon>Stenosarchaea group</taxon>
        <taxon>Halobacteria</taxon>
        <taxon>Halobacteriales</taxon>
        <taxon>Haloferacaceae</taxon>
        <taxon>Haloferax</taxon>
    </lineage>
</organism>
<feature type="transmembrane region" description="Helical" evidence="7">
    <location>
        <begin position="54"/>
        <end position="75"/>
    </location>
</feature>
<keyword evidence="5 7" id="KW-0472">Membrane</keyword>
<evidence type="ECO:0000256" key="6">
    <source>
        <dbReference type="SAM" id="MobiDB-lite"/>
    </source>
</evidence>
<comment type="caution">
    <text evidence="8">The sequence shown here is derived from an EMBL/GenBank/DDBJ whole genome shotgun (WGS) entry which is preliminary data.</text>
</comment>
<proteinExistence type="inferred from homology"/>
<keyword evidence="3 7" id="KW-0812">Transmembrane</keyword>
<feature type="transmembrane region" description="Helical" evidence="7">
    <location>
        <begin position="12"/>
        <end position="33"/>
    </location>
</feature>
<name>A0A6A8G1R5_9EURY</name>
<dbReference type="OrthoDB" id="282734at2157"/>